<evidence type="ECO:0000313" key="2">
    <source>
        <dbReference type="Proteomes" id="UP001595075"/>
    </source>
</evidence>
<evidence type="ECO:0008006" key="3">
    <source>
        <dbReference type="Google" id="ProtNLM"/>
    </source>
</evidence>
<dbReference type="EMBL" id="JAZHXI010000007">
    <property type="protein sequence ID" value="KAL2069433.1"/>
    <property type="molecule type" value="Genomic_DNA"/>
</dbReference>
<dbReference type="PANTHER" id="PTHR38847">
    <property type="match status" value="1"/>
</dbReference>
<dbReference type="InterPro" id="IPR025649">
    <property type="entry name" value="DUF4360"/>
</dbReference>
<dbReference type="Pfam" id="PF14273">
    <property type="entry name" value="DUF4360"/>
    <property type="match status" value="1"/>
</dbReference>
<accession>A0ABR4CHN9</accession>
<organism evidence="1 2">
    <name type="scientific">Oculimacula yallundae</name>
    <dbReference type="NCBI Taxonomy" id="86028"/>
    <lineage>
        <taxon>Eukaryota</taxon>
        <taxon>Fungi</taxon>
        <taxon>Dikarya</taxon>
        <taxon>Ascomycota</taxon>
        <taxon>Pezizomycotina</taxon>
        <taxon>Leotiomycetes</taxon>
        <taxon>Helotiales</taxon>
        <taxon>Ploettnerulaceae</taxon>
        <taxon>Oculimacula</taxon>
    </lineage>
</organism>
<protein>
    <recommendedName>
        <fullName evidence="3">Secreted protein</fullName>
    </recommendedName>
</protein>
<dbReference type="Proteomes" id="UP001595075">
    <property type="component" value="Unassembled WGS sequence"/>
</dbReference>
<gene>
    <name evidence="1" type="ORF">VTL71DRAFT_14112</name>
</gene>
<dbReference type="PANTHER" id="PTHR38847:SF1">
    <property type="entry name" value="PSEUDOURIDINE SYNTHASE RSUA_RLUA-LIKE DOMAIN-CONTAINING PROTEIN"/>
    <property type="match status" value="1"/>
</dbReference>
<proteinExistence type="predicted"/>
<reference evidence="1 2" key="1">
    <citation type="journal article" date="2024" name="Commun. Biol.">
        <title>Comparative genomic analysis of thermophilic fungi reveals convergent evolutionary adaptations and gene losses.</title>
        <authorList>
            <person name="Steindorff A.S."/>
            <person name="Aguilar-Pontes M.V."/>
            <person name="Robinson A.J."/>
            <person name="Andreopoulos B."/>
            <person name="LaButti K."/>
            <person name="Kuo A."/>
            <person name="Mondo S."/>
            <person name="Riley R."/>
            <person name="Otillar R."/>
            <person name="Haridas S."/>
            <person name="Lipzen A."/>
            <person name="Grimwood J."/>
            <person name="Schmutz J."/>
            <person name="Clum A."/>
            <person name="Reid I.D."/>
            <person name="Moisan M.C."/>
            <person name="Butler G."/>
            <person name="Nguyen T.T.M."/>
            <person name="Dewar K."/>
            <person name="Conant G."/>
            <person name="Drula E."/>
            <person name="Henrissat B."/>
            <person name="Hansel C."/>
            <person name="Singer S."/>
            <person name="Hutchinson M.I."/>
            <person name="de Vries R.P."/>
            <person name="Natvig D.O."/>
            <person name="Powell A.J."/>
            <person name="Tsang A."/>
            <person name="Grigoriev I.V."/>
        </authorList>
    </citation>
    <scope>NUCLEOTIDE SEQUENCE [LARGE SCALE GENOMIC DNA]</scope>
    <source>
        <strain evidence="1 2">CBS 494.80</strain>
    </source>
</reference>
<keyword evidence="2" id="KW-1185">Reference proteome</keyword>
<comment type="caution">
    <text evidence="1">The sequence shown here is derived from an EMBL/GenBank/DDBJ whole genome shotgun (WGS) entry which is preliminary data.</text>
</comment>
<name>A0ABR4CHN9_9HELO</name>
<evidence type="ECO:0000313" key="1">
    <source>
        <dbReference type="EMBL" id="KAL2069433.1"/>
    </source>
</evidence>
<sequence length="214" mass="23170">MIWTLSLLFSLVAAAGFKGQQERQIEGPSADQVRVSNFTTAGNGCSQGTVGLTLSSDRTVLTFGFDGYTAHIGPSTSIKDRSKSCELNVNLTYPTEFQYSVTKTTYHGYAVLDRGLIGVMQAVYSFSSPLENATTIAKVPGSVIDVFTINVYVAETTRIWSPCGVNIPLLMRTRISLTSSISGTGTYVFPGTMEDDSPGVHTWQTGISWRRCPV</sequence>